<dbReference type="Pfam" id="PF25183">
    <property type="entry name" value="OMP_b-brl_4"/>
    <property type="match status" value="1"/>
</dbReference>
<reference evidence="2" key="2">
    <citation type="journal article" date="2014" name="ISME J.">
        <title>Microbial stratification in low pH oxic and suboxic macroscopic growths along an acid mine drainage.</title>
        <authorList>
            <person name="Mendez-Garcia C."/>
            <person name="Mesa V."/>
            <person name="Sprenger R.R."/>
            <person name="Richter M."/>
            <person name="Diez M.S."/>
            <person name="Solano J."/>
            <person name="Bargiela R."/>
            <person name="Golyshina O.V."/>
            <person name="Manteca A."/>
            <person name="Ramos J.L."/>
            <person name="Gallego J.R."/>
            <person name="Llorente I."/>
            <person name="Martins Dos Santos V.A."/>
            <person name="Jensen O.N."/>
            <person name="Pelaez A.I."/>
            <person name="Sanchez J."/>
            <person name="Ferrer M."/>
        </authorList>
    </citation>
    <scope>NUCLEOTIDE SEQUENCE</scope>
</reference>
<feature type="domain" description="TonB-dependent transporter Oar-like beta-barrel" evidence="1">
    <location>
        <begin position="3"/>
        <end position="154"/>
    </location>
</feature>
<feature type="non-terminal residue" evidence="2">
    <location>
        <position position="1"/>
    </location>
</feature>
<evidence type="ECO:0000259" key="1">
    <source>
        <dbReference type="Pfam" id="PF25183"/>
    </source>
</evidence>
<organism evidence="2">
    <name type="scientific">mine drainage metagenome</name>
    <dbReference type="NCBI Taxonomy" id="410659"/>
    <lineage>
        <taxon>unclassified sequences</taxon>
        <taxon>metagenomes</taxon>
        <taxon>ecological metagenomes</taxon>
    </lineage>
</organism>
<protein>
    <recommendedName>
        <fullName evidence="1">TonB-dependent transporter Oar-like beta-barrel domain-containing protein</fullName>
    </recommendedName>
</protein>
<accession>T1AV50</accession>
<sequence length="172" mass="17815">NDHSGFPFNPVYNTTGPYYQGSGYGALRPAAYLGGAGTKTNNSVFMGAKNTNYGGNATKYFKPPTYVQGPTFPAVAPAPTPGIHRNSLNGPGYRDLDASLTKAFGLPKMPVLGSAAVFEIRADAYNLFNTTNINTGQMDDTVGSAAPDGTITQVNSHFGLPNQSSGAAALGS</sequence>
<feature type="non-terminal residue" evidence="2">
    <location>
        <position position="172"/>
    </location>
</feature>
<dbReference type="EMBL" id="AUZX01007272">
    <property type="protein sequence ID" value="EQD60208.1"/>
    <property type="molecule type" value="Genomic_DNA"/>
</dbReference>
<dbReference type="InterPro" id="IPR057601">
    <property type="entry name" value="Oar-like_b-barrel"/>
</dbReference>
<gene>
    <name evidence="2" type="ORF">B1A_10214</name>
</gene>
<evidence type="ECO:0000313" key="2">
    <source>
        <dbReference type="EMBL" id="EQD60208.1"/>
    </source>
</evidence>
<dbReference type="AlphaFoldDB" id="T1AV50"/>
<name>T1AV50_9ZZZZ</name>
<proteinExistence type="predicted"/>
<reference evidence="2" key="1">
    <citation type="submission" date="2013-08" db="EMBL/GenBank/DDBJ databases">
        <authorList>
            <person name="Mendez C."/>
            <person name="Richter M."/>
            <person name="Ferrer M."/>
            <person name="Sanchez J."/>
        </authorList>
    </citation>
    <scope>NUCLEOTIDE SEQUENCE</scope>
</reference>
<comment type="caution">
    <text evidence="2">The sequence shown here is derived from an EMBL/GenBank/DDBJ whole genome shotgun (WGS) entry which is preliminary data.</text>
</comment>